<dbReference type="PANTHER" id="PTHR30582">
    <property type="entry name" value="L,D-TRANSPEPTIDASE"/>
    <property type="match status" value="1"/>
</dbReference>
<feature type="chain" id="PRO_5015459676" evidence="10">
    <location>
        <begin position="19"/>
        <end position="191"/>
    </location>
</feature>
<feature type="active site" description="Nucleophile" evidence="9">
    <location>
        <position position="165"/>
    </location>
</feature>
<keyword evidence="8 9" id="KW-0961">Cell wall biogenesis/degradation</keyword>
<keyword evidence="5" id="KW-0378">Hydrolase</keyword>
<evidence type="ECO:0000256" key="1">
    <source>
        <dbReference type="ARBA" id="ARBA00004752"/>
    </source>
</evidence>
<dbReference type="GO" id="GO:0018104">
    <property type="term" value="P:peptidoglycan-protein cross-linking"/>
    <property type="evidence" value="ECO:0007669"/>
    <property type="project" value="TreeGrafter"/>
</dbReference>
<feature type="signal peptide" evidence="10">
    <location>
        <begin position="1"/>
        <end position="18"/>
    </location>
</feature>
<name>A0A2S0MM20_9RHOB</name>
<dbReference type="KEGG" id="thas:C6Y53_03875"/>
<feature type="domain" description="L,D-TPase catalytic" evidence="11">
    <location>
        <begin position="51"/>
        <end position="189"/>
    </location>
</feature>
<dbReference type="RefSeq" id="WP_106471230.1">
    <property type="nucleotide sequence ID" value="NZ_CP027665.1"/>
</dbReference>
<organism evidence="12 13">
    <name type="scientific">Pukyongiella litopenaei</name>
    <dbReference type="NCBI Taxonomy" id="2605946"/>
    <lineage>
        <taxon>Bacteria</taxon>
        <taxon>Pseudomonadati</taxon>
        <taxon>Pseudomonadota</taxon>
        <taxon>Alphaproteobacteria</taxon>
        <taxon>Rhodobacterales</taxon>
        <taxon>Paracoccaceae</taxon>
        <taxon>Pukyongiella</taxon>
    </lineage>
</organism>
<dbReference type="Pfam" id="PF03734">
    <property type="entry name" value="YkuD"/>
    <property type="match status" value="1"/>
</dbReference>
<dbReference type="InterPro" id="IPR050979">
    <property type="entry name" value="LD-transpeptidase"/>
</dbReference>
<dbReference type="InterPro" id="IPR038063">
    <property type="entry name" value="Transpep_catalytic_dom"/>
</dbReference>
<feature type="active site" description="Proton donor/acceptor" evidence="9">
    <location>
        <position position="149"/>
    </location>
</feature>
<evidence type="ECO:0000256" key="5">
    <source>
        <dbReference type="ARBA" id="ARBA00022801"/>
    </source>
</evidence>
<evidence type="ECO:0000256" key="2">
    <source>
        <dbReference type="ARBA" id="ARBA00005992"/>
    </source>
</evidence>
<evidence type="ECO:0000313" key="12">
    <source>
        <dbReference type="EMBL" id="AVO36916.1"/>
    </source>
</evidence>
<dbReference type="InterPro" id="IPR005490">
    <property type="entry name" value="LD_TPept_cat_dom"/>
</dbReference>
<dbReference type="PANTHER" id="PTHR30582:SF24">
    <property type="entry name" value="L,D-TRANSPEPTIDASE ERFK_SRFK-RELATED"/>
    <property type="match status" value="1"/>
</dbReference>
<dbReference type="GO" id="GO:0016757">
    <property type="term" value="F:glycosyltransferase activity"/>
    <property type="evidence" value="ECO:0007669"/>
    <property type="project" value="UniProtKB-KW"/>
</dbReference>
<evidence type="ECO:0000256" key="3">
    <source>
        <dbReference type="ARBA" id="ARBA00022676"/>
    </source>
</evidence>
<evidence type="ECO:0000256" key="4">
    <source>
        <dbReference type="ARBA" id="ARBA00022679"/>
    </source>
</evidence>
<evidence type="ECO:0000256" key="9">
    <source>
        <dbReference type="PROSITE-ProRule" id="PRU01373"/>
    </source>
</evidence>
<keyword evidence="10" id="KW-0732">Signal</keyword>
<dbReference type="AlphaFoldDB" id="A0A2S0MM20"/>
<comment type="pathway">
    <text evidence="1 9">Cell wall biogenesis; peptidoglycan biosynthesis.</text>
</comment>
<gene>
    <name evidence="12" type="ORF">C6Y53_03875</name>
</gene>
<evidence type="ECO:0000313" key="13">
    <source>
        <dbReference type="Proteomes" id="UP000237655"/>
    </source>
</evidence>
<keyword evidence="7 9" id="KW-0573">Peptidoglycan synthesis</keyword>
<dbReference type="GO" id="GO:0005576">
    <property type="term" value="C:extracellular region"/>
    <property type="evidence" value="ECO:0007669"/>
    <property type="project" value="TreeGrafter"/>
</dbReference>
<dbReference type="GO" id="GO:0008360">
    <property type="term" value="P:regulation of cell shape"/>
    <property type="evidence" value="ECO:0007669"/>
    <property type="project" value="UniProtKB-UniRule"/>
</dbReference>
<dbReference type="SUPFAM" id="SSF141523">
    <property type="entry name" value="L,D-transpeptidase catalytic domain-like"/>
    <property type="match status" value="1"/>
</dbReference>
<dbReference type="Proteomes" id="UP000237655">
    <property type="component" value="Chromosome"/>
</dbReference>
<dbReference type="UniPathway" id="UPA00219"/>
<evidence type="ECO:0000256" key="8">
    <source>
        <dbReference type="ARBA" id="ARBA00023316"/>
    </source>
</evidence>
<dbReference type="Gene3D" id="2.40.440.10">
    <property type="entry name" value="L,D-transpeptidase catalytic domain-like"/>
    <property type="match status" value="1"/>
</dbReference>
<evidence type="ECO:0000256" key="10">
    <source>
        <dbReference type="SAM" id="SignalP"/>
    </source>
</evidence>
<dbReference type="CDD" id="cd16913">
    <property type="entry name" value="YkuD_like"/>
    <property type="match status" value="1"/>
</dbReference>
<dbReference type="PROSITE" id="PS52029">
    <property type="entry name" value="LD_TPASE"/>
    <property type="match status" value="1"/>
</dbReference>
<comment type="similarity">
    <text evidence="2">Belongs to the YkuD family.</text>
</comment>
<reference evidence="13" key="1">
    <citation type="submission" date="2018-03" db="EMBL/GenBank/DDBJ databases">
        <title>Genomic analysis of the strain SH-1 isolated from shrimp intestine.</title>
        <authorList>
            <person name="Kim Y.-S."/>
            <person name="Kim S.-E."/>
            <person name="Kim K.-H."/>
        </authorList>
    </citation>
    <scope>NUCLEOTIDE SEQUENCE [LARGE SCALE GENOMIC DNA]</scope>
    <source>
        <strain evidence="13">SH-1</strain>
    </source>
</reference>
<keyword evidence="6 9" id="KW-0133">Cell shape</keyword>
<accession>A0A2S0MM20</accession>
<proteinExistence type="inferred from homology"/>
<keyword evidence="4" id="KW-0808">Transferase</keyword>
<sequence>MKRRAFLMGLLAALPACAPTPEVTEPIHPSELPIPEEYEPRLVDAPNLAPGEIHVFPDTFTLLWTRPGGQATRYVVGIGEPGRYYSGRFRVGDKREWPSWTPTKAMIRRDPELYGPHAAGMPGGIDNPLGARALYLYRSNGSDSLLRIHGTRDVRGLGRQISNGCIRMANDHVIQLFSEVPLGTRVVLHNG</sequence>
<evidence type="ECO:0000256" key="6">
    <source>
        <dbReference type="ARBA" id="ARBA00022960"/>
    </source>
</evidence>
<dbReference type="GO" id="GO:0071555">
    <property type="term" value="P:cell wall organization"/>
    <property type="evidence" value="ECO:0007669"/>
    <property type="project" value="UniProtKB-UniRule"/>
</dbReference>
<keyword evidence="13" id="KW-1185">Reference proteome</keyword>
<protein>
    <submittedName>
        <fullName evidence="12">L,D-transpeptidase</fullName>
    </submittedName>
</protein>
<evidence type="ECO:0000256" key="7">
    <source>
        <dbReference type="ARBA" id="ARBA00022984"/>
    </source>
</evidence>
<dbReference type="GO" id="GO:0071972">
    <property type="term" value="F:peptidoglycan L,D-transpeptidase activity"/>
    <property type="evidence" value="ECO:0007669"/>
    <property type="project" value="TreeGrafter"/>
</dbReference>
<evidence type="ECO:0000259" key="11">
    <source>
        <dbReference type="PROSITE" id="PS52029"/>
    </source>
</evidence>
<dbReference type="EMBL" id="CP027665">
    <property type="protein sequence ID" value="AVO36916.1"/>
    <property type="molecule type" value="Genomic_DNA"/>
</dbReference>
<keyword evidence="3" id="KW-0328">Glycosyltransferase</keyword>